<keyword evidence="2 5" id="KW-0808">Transferase</keyword>
<accession>A0A249MRK1</accession>
<name>A0A249MRK1_SPHXE</name>
<keyword evidence="3" id="KW-0012">Acyltransferase</keyword>
<dbReference type="RefSeq" id="WP_017183153.1">
    <property type="nucleotide sequence ID" value="NZ_CP022745.1"/>
</dbReference>
<dbReference type="EMBL" id="CP022745">
    <property type="protein sequence ID" value="ASY43986.1"/>
    <property type="molecule type" value="Genomic_DNA"/>
</dbReference>
<dbReference type="InterPro" id="IPR000182">
    <property type="entry name" value="GNAT_dom"/>
</dbReference>
<dbReference type="FunFam" id="3.40.630.30:FF:000064">
    <property type="entry name" value="GNAT family acetyltransferase"/>
    <property type="match status" value="1"/>
</dbReference>
<dbReference type="Pfam" id="PF00583">
    <property type="entry name" value="Acetyltransf_1"/>
    <property type="match status" value="1"/>
</dbReference>
<dbReference type="PROSITE" id="PS51186">
    <property type="entry name" value="GNAT"/>
    <property type="match status" value="1"/>
</dbReference>
<organism evidence="5 6">
    <name type="scientific">Sphingobium xenophagum</name>
    <dbReference type="NCBI Taxonomy" id="121428"/>
    <lineage>
        <taxon>Bacteria</taxon>
        <taxon>Pseudomonadati</taxon>
        <taxon>Pseudomonadota</taxon>
        <taxon>Alphaproteobacteria</taxon>
        <taxon>Sphingomonadales</taxon>
        <taxon>Sphingomonadaceae</taxon>
        <taxon>Sphingobium</taxon>
    </lineage>
</organism>
<dbReference type="Proteomes" id="UP000217141">
    <property type="component" value="Chromosome I"/>
</dbReference>
<dbReference type="InterPro" id="IPR016181">
    <property type="entry name" value="Acyl_CoA_acyltransferase"/>
</dbReference>
<evidence type="ECO:0000256" key="1">
    <source>
        <dbReference type="ARBA" id="ARBA00008694"/>
    </source>
</evidence>
<sequence>MTLTIRPAMPDDIDMIIGFIRALADYEKLSHAVKADPATLTHYLFGPRPMAEVLMAESGGAAIGFALFFHNFSTFEGRPGLYLEDLFVQPESRGVGAGRALLARLAQIALERDCARLEWSVLDWNAPAIAVYRAIGAQPMDEWTVQRLDGEALRALAATAAISV</sequence>
<evidence type="ECO:0000313" key="5">
    <source>
        <dbReference type="EMBL" id="ASY43986.1"/>
    </source>
</evidence>
<dbReference type="KEGG" id="shyd:CJD35_05615"/>
<dbReference type="Gene3D" id="3.40.630.30">
    <property type="match status" value="1"/>
</dbReference>
<dbReference type="SUPFAM" id="SSF55729">
    <property type="entry name" value="Acyl-CoA N-acyltransferases (Nat)"/>
    <property type="match status" value="1"/>
</dbReference>
<comment type="similarity">
    <text evidence="1">Belongs to the acetyltransferase family.</text>
</comment>
<evidence type="ECO:0000313" key="6">
    <source>
        <dbReference type="Proteomes" id="UP000217141"/>
    </source>
</evidence>
<evidence type="ECO:0000259" key="4">
    <source>
        <dbReference type="PROSITE" id="PS51186"/>
    </source>
</evidence>
<feature type="domain" description="N-acetyltransferase" evidence="4">
    <location>
        <begin position="3"/>
        <end position="159"/>
    </location>
</feature>
<dbReference type="InterPro" id="IPR051016">
    <property type="entry name" value="Diverse_Substrate_AcTransf"/>
</dbReference>
<reference evidence="5 6" key="1">
    <citation type="submission" date="2017-08" db="EMBL/GenBank/DDBJ databases">
        <title>Whole Genome Sequence of Sphingobium hydrophobicum C1: Insights into Adaption to the Electronic-waste Contaminated Sediment.</title>
        <authorList>
            <person name="Song D."/>
            <person name="Chen X."/>
            <person name="Xu M."/>
        </authorList>
    </citation>
    <scope>NUCLEOTIDE SEQUENCE [LARGE SCALE GENOMIC DNA]</scope>
    <source>
        <strain evidence="5 6">C1</strain>
    </source>
</reference>
<proteinExistence type="inferred from homology"/>
<dbReference type="PANTHER" id="PTHR10545">
    <property type="entry name" value="DIAMINE N-ACETYLTRANSFERASE"/>
    <property type="match status" value="1"/>
</dbReference>
<dbReference type="PANTHER" id="PTHR10545:SF29">
    <property type="entry name" value="GH14572P-RELATED"/>
    <property type="match status" value="1"/>
</dbReference>
<gene>
    <name evidence="5" type="ORF">CJD35_05615</name>
</gene>
<evidence type="ECO:0000256" key="3">
    <source>
        <dbReference type="ARBA" id="ARBA00023315"/>
    </source>
</evidence>
<protein>
    <submittedName>
        <fullName evidence="5">N-acetyltransferase</fullName>
    </submittedName>
</protein>
<dbReference type="CDD" id="cd04301">
    <property type="entry name" value="NAT_SF"/>
    <property type="match status" value="1"/>
</dbReference>
<dbReference type="AlphaFoldDB" id="A0A249MRK1"/>
<dbReference type="GO" id="GO:0008080">
    <property type="term" value="F:N-acetyltransferase activity"/>
    <property type="evidence" value="ECO:0007669"/>
    <property type="project" value="TreeGrafter"/>
</dbReference>
<evidence type="ECO:0000256" key="2">
    <source>
        <dbReference type="ARBA" id="ARBA00022679"/>
    </source>
</evidence>